<dbReference type="Pfam" id="PF00648">
    <property type="entry name" value="Peptidase_C2"/>
    <property type="match status" value="1"/>
</dbReference>
<feature type="active site" evidence="5">
    <location>
        <position position="413"/>
    </location>
</feature>
<dbReference type="PANTHER" id="PTHR46143">
    <property type="entry name" value="CALPAIN-7"/>
    <property type="match status" value="1"/>
</dbReference>
<feature type="active site" evidence="5">
    <location>
        <position position="433"/>
    </location>
</feature>
<comment type="similarity">
    <text evidence="1">Belongs to the peptidase C2 family. PalB/RIM13 subfamily.</text>
</comment>
<name>R9NX25_PSEHS</name>
<keyword evidence="3 5" id="KW-0378">Hydrolase</keyword>
<dbReference type="eggNOG" id="KOG0045">
    <property type="taxonomic scope" value="Eukaryota"/>
</dbReference>
<evidence type="ECO:0000313" key="8">
    <source>
        <dbReference type="EMBL" id="GAC93124.1"/>
    </source>
</evidence>
<proteinExistence type="inferred from homology"/>
<dbReference type="SUPFAM" id="SSF49758">
    <property type="entry name" value="Calpain large subunit, middle domain (domain III)"/>
    <property type="match status" value="3"/>
</dbReference>
<dbReference type="InterPro" id="IPR051297">
    <property type="entry name" value="PalB/RIM13"/>
</dbReference>
<dbReference type="SUPFAM" id="SSF54001">
    <property type="entry name" value="Cysteine proteinases"/>
    <property type="match status" value="1"/>
</dbReference>
<feature type="active site" evidence="5">
    <location>
        <position position="209"/>
    </location>
</feature>
<keyword evidence="2 5" id="KW-0645">Protease</keyword>
<dbReference type="GO" id="GO:0004198">
    <property type="term" value="F:calcium-dependent cysteine-type endopeptidase activity"/>
    <property type="evidence" value="ECO:0007669"/>
    <property type="project" value="InterPro"/>
</dbReference>
<dbReference type="Proteomes" id="UP000014071">
    <property type="component" value="Unassembled WGS sequence"/>
</dbReference>
<feature type="region of interest" description="Disordered" evidence="6">
    <location>
        <begin position="602"/>
        <end position="624"/>
    </location>
</feature>
<feature type="region of interest" description="Disordered" evidence="6">
    <location>
        <begin position="275"/>
        <end position="296"/>
    </location>
</feature>
<dbReference type="AlphaFoldDB" id="R9NX25"/>
<feature type="domain" description="Calpain catalytic" evidence="7">
    <location>
        <begin position="152"/>
        <end position="508"/>
    </location>
</feature>
<evidence type="ECO:0000256" key="5">
    <source>
        <dbReference type="PROSITE-ProRule" id="PRU00239"/>
    </source>
</evidence>
<dbReference type="PROSITE" id="PS50203">
    <property type="entry name" value="CALPAIN_CAT"/>
    <property type="match status" value="1"/>
</dbReference>
<dbReference type="PANTHER" id="PTHR46143:SF1">
    <property type="entry name" value="CALPAIN-7"/>
    <property type="match status" value="1"/>
</dbReference>
<organism evidence="8 9">
    <name type="scientific">Pseudozyma hubeiensis (strain SY62)</name>
    <name type="common">Yeast</name>
    <dbReference type="NCBI Taxonomy" id="1305764"/>
    <lineage>
        <taxon>Eukaryota</taxon>
        <taxon>Fungi</taxon>
        <taxon>Dikarya</taxon>
        <taxon>Basidiomycota</taxon>
        <taxon>Ustilaginomycotina</taxon>
        <taxon>Ustilaginomycetes</taxon>
        <taxon>Ustilaginales</taxon>
        <taxon>Ustilaginaceae</taxon>
        <taxon>Pseudozyma</taxon>
    </lineage>
</organism>
<evidence type="ECO:0000256" key="3">
    <source>
        <dbReference type="ARBA" id="ARBA00022801"/>
    </source>
</evidence>
<sequence length="990" mass="108429">MSALITRAEWDSKLKTAQEQAQRATKAELARNYSEAFELYVRSGQLFVWLLGNLPNPNDQHASENRASPFASSSAAVDGCSEPAAAQTRERLKQMATKVMARAEKIKAIRKDLRPIDRDALSQEEQSTILVSSSLINGCRYPVWHASPSKAPASKAATFTQEKQPPLSSIQLRKGAVYKRASQLSSEEAQGWSTKLAGSDIVQDIVSDCSFVAALEVAVQHDRIFGGQLATSALHPQDSSGRIQPSPDGQYHVKLHINGAPRMVVIDDHLPCYPSTSTTSQASSSAPAPLPDQPNTRQHQLMCVTSRDGQLIWPALLEKAFLQVMGGYDFAGSNGSIDLYALTGWLPEHIFLRHAGFQREKTWIRFHDAWNAGRCMATAGTAKAPSRNQPVGSAQPGEAPETIVLESGLVSSHNYAILDVRTFGSRRYVKLMNPWRTATGIRPAIAIPAEEERRVYAETALNTISIEHKLSEMRLANEAEDDKATSTYTVSWDDFCSHFDSLFLNWDPELFENSVTVHSSWRGTALLSTAHGSKQPDPHFKLSLTISPSMPRGSTDPTDEIWLLLTRHFTSTHNAAEDALPRSSEQGASDYIAIHAFEDDQRSAEGAQLASTPAPPSRTTKHKGAYVDGTHCLVRLKPSFLRKVDSNETSPRADSQQEPQQCTFTVVVSRRSEGDALPSSAASPSEEAGKDVNYTLAVFSRYPMELSELRTRLPFCESVSGSWTARTAGGNATLASFMTNPQYTLVVPAGAGEVQLQVMLESSDRRIPVQVLIAYPGAGTGRVTHLTEGDVVLSSGMYHHGLALCSTSRPGTSGTVVRPGSYTLIASTFAAGMEDEFHLRVESSRPVQVKPIPQEGAGMFHRRLTSSWRRGVTAHGSRANQAYFDNPSWRFTIDRPGPTDFAARIRVEPMRGDDHVRPYVHLALFAEREGGWQQVANSGSYTDLVCGAAVEKVKLSPGTYRIVASTYKAEVEAQFGVDVYTERKVDLLQV</sequence>
<keyword evidence="4 5" id="KW-0788">Thiol protease</keyword>
<dbReference type="Gene3D" id="3.90.70.10">
    <property type="entry name" value="Cysteine proteinases"/>
    <property type="match status" value="1"/>
</dbReference>
<dbReference type="SMART" id="SM00720">
    <property type="entry name" value="calpain_III"/>
    <property type="match status" value="2"/>
</dbReference>
<dbReference type="OrthoDB" id="167576at2759"/>
<evidence type="ECO:0000313" key="9">
    <source>
        <dbReference type="Proteomes" id="UP000014071"/>
    </source>
</evidence>
<dbReference type="InterPro" id="IPR036213">
    <property type="entry name" value="Calpain_III_sf"/>
</dbReference>
<feature type="compositionally biased region" description="Low complexity" evidence="6">
    <location>
        <begin position="275"/>
        <end position="287"/>
    </location>
</feature>
<dbReference type="Gene3D" id="2.60.120.380">
    <property type="match status" value="2"/>
</dbReference>
<evidence type="ECO:0000256" key="1">
    <source>
        <dbReference type="ARBA" id="ARBA00010193"/>
    </source>
</evidence>
<accession>R9NX25</accession>
<protein>
    <recommendedName>
        <fullName evidence="7">Calpain catalytic domain-containing protein</fullName>
    </recommendedName>
</protein>
<dbReference type="Gene3D" id="1.20.58.80">
    <property type="entry name" value="Phosphotransferase system, lactose/cellobiose-type IIA subunit"/>
    <property type="match status" value="1"/>
</dbReference>
<dbReference type="STRING" id="1305764.R9NX25"/>
<dbReference type="GeneID" id="24105990"/>
<keyword evidence="9" id="KW-1185">Reference proteome</keyword>
<dbReference type="HOGENOM" id="CLU_006770_1_0_1"/>
<dbReference type="InterPro" id="IPR001300">
    <property type="entry name" value="Peptidase_C2_calpain_cat"/>
</dbReference>
<evidence type="ECO:0000256" key="2">
    <source>
        <dbReference type="ARBA" id="ARBA00022670"/>
    </source>
</evidence>
<dbReference type="SUPFAM" id="SSF116846">
    <property type="entry name" value="MIT domain"/>
    <property type="match status" value="1"/>
</dbReference>
<dbReference type="GO" id="GO:0006508">
    <property type="term" value="P:proteolysis"/>
    <property type="evidence" value="ECO:0007669"/>
    <property type="project" value="UniProtKB-KW"/>
</dbReference>
<reference evidence="9" key="1">
    <citation type="journal article" date="2013" name="Genome Announc.">
        <title>Draft genome sequence of the basidiomycetous yeast-like fungus Pseudozyma hubeiensis SY62, which produces an abundant amount of the biosurfactant mannosylerythritol lipids.</title>
        <authorList>
            <person name="Konishi M."/>
            <person name="Hatada Y."/>
            <person name="Horiuchi J."/>
        </authorList>
    </citation>
    <scope>NUCLEOTIDE SEQUENCE [LARGE SCALE GENOMIC DNA]</scope>
    <source>
        <strain evidence="9">SY62</strain>
    </source>
</reference>
<dbReference type="SMART" id="SM00230">
    <property type="entry name" value="CysPc"/>
    <property type="match status" value="1"/>
</dbReference>
<evidence type="ECO:0000256" key="4">
    <source>
        <dbReference type="ARBA" id="ARBA00022807"/>
    </source>
</evidence>
<evidence type="ECO:0000256" key="6">
    <source>
        <dbReference type="SAM" id="MobiDB-lite"/>
    </source>
</evidence>
<evidence type="ECO:0000259" key="7">
    <source>
        <dbReference type="PROSITE" id="PS50203"/>
    </source>
</evidence>
<dbReference type="InterPro" id="IPR022683">
    <property type="entry name" value="Calpain_III"/>
</dbReference>
<dbReference type="InterPro" id="IPR036181">
    <property type="entry name" value="MIT_dom_sf"/>
</dbReference>
<dbReference type="RefSeq" id="XP_012186711.1">
    <property type="nucleotide sequence ID" value="XM_012331321.1"/>
</dbReference>
<dbReference type="InterPro" id="IPR038765">
    <property type="entry name" value="Papain-like_cys_pep_sf"/>
</dbReference>
<gene>
    <name evidence="8" type="ORF">PHSY_000686</name>
</gene>
<dbReference type="EMBL" id="DF238772">
    <property type="protein sequence ID" value="GAC93124.1"/>
    <property type="molecule type" value="Genomic_DNA"/>
</dbReference>